<organism evidence="1 2">
    <name type="scientific">Paracidovorax anthurii</name>
    <dbReference type="NCBI Taxonomy" id="78229"/>
    <lineage>
        <taxon>Bacteria</taxon>
        <taxon>Pseudomonadati</taxon>
        <taxon>Pseudomonadota</taxon>
        <taxon>Betaproteobacteria</taxon>
        <taxon>Burkholderiales</taxon>
        <taxon>Comamonadaceae</taxon>
        <taxon>Paracidovorax</taxon>
    </lineage>
</organism>
<name>A0A328YT02_9BURK</name>
<gene>
    <name evidence="1" type="ORF">AX018_104138</name>
</gene>
<proteinExistence type="predicted"/>
<protein>
    <submittedName>
        <fullName evidence="1">Uncharacterized protein DUF2384</fullName>
    </submittedName>
</protein>
<dbReference type="AlphaFoldDB" id="A0A328YT02"/>
<accession>A0A328YT02</accession>
<comment type="caution">
    <text evidence="1">The sequence shown here is derived from an EMBL/GenBank/DDBJ whole genome shotgun (WGS) entry which is preliminary data.</text>
</comment>
<dbReference type="RefSeq" id="WP_111879960.1">
    <property type="nucleotide sequence ID" value="NZ_CBCSGC010000023.1"/>
</dbReference>
<evidence type="ECO:0000313" key="2">
    <source>
        <dbReference type="Proteomes" id="UP000248856"/>
    </source>
</evidence>
<dbReference type="EMBL" id="QLTA01000041">
    <property type="protein sequence ID" value="RAR76979.1"/>
    <property type="molecule type" value="Genomic_DNA"/>
</dbReference>
<sequence>MAFNEDVTSLPTLGQRMIDESGNPQGFDARAWLDHWVESPIPSLGRRRPLGVLKAPGGLDLLLQAQSGTLS</sequence>
<evidence type="ECO:0000313" key="1">
    <source>
        <dbReference type="EMBL" id="RAR76979.1"/>
    </source>
</evidence>
<dbReference type="OrthoDB" id="5918037at2"/>
<reference evidence="1 2" key="1">
    <citation type="submission" date="2018-06" db="EMBL/GenBank/DDBJ databases">
        <title>Genomic Encyclopedia of Archaeal and Bacterial Type Strains, Phase II (KMG-II): from individual species to whole genera.</title>
        <authorList>
            <person name="Goeker M."/>
        </authorList>
    </citation>
    <scope>NUCLEOTIDE SEQUENCE [LARGE SCALE GENOMIC DNA]</scope>
    <source>
        <strain evidence="1 2">CFPB 3232</strain>
    </source>
</reference>
<dbReference type="Proteomes" id="UP000248856">
    <property type="component" value="Unassembled WGS sequence"/>
</dbReference>
<keyword evidence="2" id="KW-1185">Reference proteome</keyword>